<dbReference type="AlphaFoldDB" id="A0A953HL24"/>
<evidence type="ECO:0000313" key="3">
    <source>
        <dbReference type="EMBL" id="MBY5957034.1"/>
    </source>
</evidence>
<comment type="caution">
    <text evidence="3">The sequence shown here is derived from an EMBL/GenBank/DDBJ whole genome shotgun (WGS) entry which is preliminary data.</text>
</comment>
<dbReference type="Pfam" id="PF18962">
    <property type="entry name" value="Por_Secre_tail"/>
    <property type="match status" value="1"/>
</dbReference>
<dbReference type="InterPro" id="IPR026444">
    <property type="entry name" value="Secre_tail"/>
</dbReference>
<protein>
    <submittedName>
        <fullName evidence="3">T9SS type A sorting domain-containing protein</fullName>
    </submittedName>
</protein>
<organism evidence="3 4">
    <name type="scientific">Membranihabitans marinus</name>
    <dbReference type="NCBI Taxonomy" id="1227546"/>
    <lineage>
        <taxon>Bacteria</taxon>
        <taxon>Pseudomonadati</taxon>
        <taxon>Bacteroidota</taxon>
        <taxon>Saprospiria</taxon>
        <taxon>Saprospirales</taxon>
        <taxon>Saprospiraceae</taxon>
        <taxon>Membranihabitans</taxon>
    </lineage>
</organism>
<dbReference type="Gene3D" id="2.60.120.260">
    <property type="entry name" value="Galactose-binding domain-like"/>
    <property type="match status" value="1"/>
</dbReference>
<evidence type="ECO:0000256" key="1">
    <source>
        <dbReference type="SAM" id="SignalP"/>
    </source>
</evidence>
<feature type="chain" id="PRO_5037813483" evidence="1">
    <location>
        <begin position="20"/>
        <end position="639"/>
    </location>
</feature>
<proteinExistence type="predicted"/>
<gene>
    <name evidence="3" type="ORF">KUV50_02730</name>
</gene>
<keyword evidence="4" id="KW-1185">Reference proteome</keyword>
<reference evidence="3" key="1">
    <citation type="submission" date="2021-06" db="EMBL/GenBank/DDBJ databases">
        <title>44 bacteria genomes isolated from Dapeng, Shenzhen.</title>
        <authorList>
            <person name="Zheng W."/>
            <person name="Yu S."/>
            <person name="Huang Y."/>
        </authorList>
    </citation>
    <scope>NUCLEOTIDE SEQUENCE</scope>
    <source>
        <strain evidence="3">DP5N28-2</strain>
    </source>
</reference>
<sequence>MKLHYLFYFFLGMVTTIHAQDPIYDFTFTGGFQGWTPNSVECEGMESDKAMWLWVDDGIIDQGAYSNYGLMNSRTPESGVVVLNSDFLDNNGLDDNIGQGDCPSPQIAELISPSLDFSNEDSVFLSFNQLYYRFIGYRIAGGEDEADKTATYVEISNNGGSDWAEIPVNEKLRTYRATQNYKGELTLDISQYAAGESDVMVKFRWKGDYYFWALDDVRLYGGRKDDLEVAAFKYPVSNFETPKEQIKHDTLRFVADVVNLGSQPVDSAYLYVILQGNDDNNRGEYFRDSLLIQDMMTNDTMEVELPNYFTTETLNPGAYAFVYRLRNTKRPVEVNLANNIRADVFLISEDTFRKSDRGDGRGFRFEKESIIGNYYEINENFDEQILLDHISFSAFPTGSNKLAGKEVVAYLLKIDDDVAADLSDWNFTDPTSNKKTIEGIGSYIFTAADDEATDPNHRFIISDFVNVNNPESPIVLEPGSRYIAAIEYGSAALDIIHNLSERIIYYPTAFGSEQFSTMVYDGTDNQWYINGFGSGFVAVIGLGIDIEMTPTENLLSDTEVKIFPNPTSDFIQVRMNLDRPQKVNVFLSDVSGRMINMIDRSRFISGTIQVDVQSIPAGTYFLNVTSEEGRRTEKISVIR</sequence>
<dbReference type="Proteomes" id="UP000753961">
    <property type="component" value="Unassembled WGS sequence"/>
</dbReference>
<name>A0A953HL24_9BACT</name>
<dbReference type="RefSeq" id="WP_222578558.1">
    <property type="nucleotide sequence ID" value="NZ_JAHVHU010000003.1"/>
</dbReference>
<feature type="signal peptide" evidence="1">
    <location>
        <begin position="1"/>
        <end position="19"/>
    </location>
</feature>
<evidence type="ECO:0000313" key="4">
    <source>
        <dbReference type="Proteomes" id="UP000753961"/>
    </source>
</evidence>
<accession>A0A953HL24</accession>
<keyword evidence="1" id="KW-0732">Signal</keyword>
<feature type="domain" description="Secretion system C-terminal sorting" evidence="2">
    <location>
        <begin position="562"/>
        <end position="637"/>
    </location>
</feature>
<dbReference type="NCBIfam" id="TIGR04183">
    <property type="entry name" value="Por_Secre_tail"/>
    <property type="match status" value="1"/>
</dbReference>
<dbReference type="EMBL" id="JAHVHU010000003">
    <property type="protein sequence ID" value="MBY5957034.1"/>
    <property type="molecule type" value="Genomic_DNA"/>
</dbReference>
<evidence type="ECO:0000259" key="2">
    <source>
        <dbReference type="Pfam" id="PF18962"/>
    </source>
</evidence>